<dbReference type="STRING" id="634436.SAMN05216361_0118"/>
<organism evidence="1 2">
    <name type="scientific">Marisediminitalea aggregata</name>
    <dbReference type="NCBI Taxonomy" id="634436"/>
    <lineage>
        <taxon>Bacteria</taxon>
        <taxon>Pseudomonadati</taxon>
        <taxon>Pseudomonadota</taxon>
        <taxon>Gammaproteobacteria</taxon>
        <taxon>Alteromonadales</taxon>
        <taxon>Alteromonadaceae</taxon>
        <taxon>Marisediminitalea</taxon>
    </lineage>
</organism>
<evidence type="ECO:0000313" key="2">
    <source>
        <dbReference type="Proteomes" id="UP000184520"/>
    </source>
</evidence>
<sequence>MSGDSTDFKRMQNELQSALDILDSRRPELSRSISAYENNAESLPISETDSLLERCRQVANTRSAAVKPTIRVIHHLACSGGSLISKCIASLPNVFLLSEVHPDTTLHMWHDRPQYLPSDISTLSRYAKVPDVDILAREIFQQNIRTTEAHVRRLGGTLVLRDHSHADYFVSKDVKSESSVVDVLSDHFDFRRVVTIRNPVDSYLSLVSNNWEHYTPKGFEEYCKRYLAFTSEYSSKQILKYEDFVDKPKKLIKKIARILDLPFSESFLDSFDTIDITGDSGRTGADIAKRDRRALSREEYNNICSSKAYKKILRKFNYTLPQAPE</sequence>
<accession>A0A1M5SXA5</accession>
<dbReference type="OrthoDB" id="7629357at2"/>
<reference evidence="2" key="1">
    <citation type="submission" date="2016-11" db="EMBL/GenBank/DDBJ databases">
        <authorList>
            <person name="Varghese N."/>
            <person name="Submissions S."/>
        </authorList>
    </citation>
    <scope>NUCLEOTIDE SEQUENCE [LARGE SCALE GENOMIC DNA]</scope>
    <source>
        <strain evidence="2">CGMCC 1.8995</strain>
    </source>
</reference>
<keyword evidence="1" id="KW-0808">Transferase</keyword>
<evidence type="ECO:0000313" key="1">
    <source>
        <dbReference type="EMBL" id="SHH43181.1"/>
    </source>
</evidence>
<dbReference type="Pfam" id="PF13469">
    <property type="entry name" value="Sulfotransfer_3"/>
    <property type="match status" value="1"/>
</dbReference>
<dbReference type="RefSeq" id="WP_073325456.1">
    <property type="nucleotide sequence ID" value="NZ_FQWD01000013.1"/>
</dbReference>
<dbReference type="AlphaFoldDB" id="A0A1M5SXA5"/>
<dbReference type="EMBL" id="FQWD01000013">
    <property type="protein sequence ID" value="SHH43181.1"/>
    <property type="molecule type" value="Genomic_DNA"/>
</dbReference>
<dbReference type="InterPro" id="IPR027417">
    <property type="entry name" value="P-loop_NTPase"/>
</dbReference>
<keyword evidence="2" id="KW-1185">Reference proteome</keyword>
<gene>
    <name evidence="1" type="ORF">SAMN05216361_0118</name>
</gene>
<proteinExistence type="predicted"/>
<dbReference type="SUPFAM" id="SSF52540">
    <property type="entry name" value="P-loop containing nucleoside triphosphate hydrolases"/>
    <property type="match status" value="1"/>
</dbReference>
<dbReference type="GO" id="GO:0016740">
    <property type="term" value="F:transferase activity"/>
    <property type="evidence" value="ECO:0007669"/>
    <property type="project" value="UniProtKB-KW"/>
</dbReference>
<protein>
    <submittedName>
        <fullName evidence="1">Sulfotransferase family protein</fullName>
    </submittedName>
</protein>
<name>A0A1M5SXA5_9ALTE</name>
<dbReference type="Proteomes" id="UP000184520">
    <property type="component" value="Unassembled WGS sequence"/>
</dbReference>
<dbReference type="Gene3D" id="3.40.50.300">
    <property type="entry name" value="P-loop containing nucleotide triphosphate hydrolases"/>
    <property type="match status" value="1"/>
</dbReference>